<dbReference type="AlphaFoldDB" id="A0A285L1C4"/>
<evidence type="ECO:0000313" key="2">
    <source>
        <dbReference type="Proteomes" id="UP000219565"/>
    </source>
</evidence>
<dbReference type="InterPro" id="IPR029058">
    <property type="entry name" value="AB_hydrolase_fold"/>
</dbReference>
<name>A0A285L1C4_9NOCA</name>
<reference evidence="1 2" key="1">
    <citation type="submission" date="2017-09" db="EMBL/GenBank/DDBJ databases">
        <authorList>
            <person name="Ehlers B."/>
            <person name="Leendertz F.H."/>
        </authorList>
    </citation>
    <scope>NUCLEOTIDE SEQUENCE [LARGE SCALE GENOMIC DNA]</scope>
    <source>
        <strain evidence="1 2">DSM 45537</strain>
    </source>
</reference>
<protein>
    <recommendedName>
        <fullName evidence="3">Alpha/beta hydrolase</fullName>
    </recommendedName>
</protein>
<dbReference type="Proteomes" id="UP000219565">
    <property type="component" value="Unassembled WGS sequence"/>
</dbReference>
<dbReference type="RefSeq" id="WP_143861348.1">
    <property type="nucleotide sequence ID" value="NZ_OBEG01000001.1"/>
</dbReference>
<accession>A0A285L1C4</accession>
<dbReference type="EMBL" id="OBEG01000001">
    <property type="protein sequence ID" value="SNY78685.1"/>
    <property type="molecule type" value="Genomic_DNA"/>
</dbReference>
<dbReference type="SUPFAM" id="SSF53474">
    <property type="entry name" value="alpha/beta-Hydrolases"/>
    <property type="match status" value="1"/>
</dbReference>
<organism evidence="1 2">
    <name type="scientific">Nocardia amikacinitolerans</name>
    <dbReference type="NCBI Taxonomy" id="756689"/>
    <lineage>
        <taxon>Bacteria</taxon>
        <taxon>Bacillati</taxon>
        <taxon>Actinomycetota</taxon>
        <taxon>Actinomycetes</taxon>
        <taxon>Mycobacteriales</taxon>
        <taxon>Nocardiaceae</taxon>
        <taxon>Nocardia</taxon>
    </lineage>
</organism>
<proteinExistence type="predicted"/>
<gene>
    <name evidence="1" type="ORF">SAMN04244553_1360</name>
</gene>
<dbReference type="OrthoDB" id="280053at2"/>
<evidence type="ECO:0008006" key="3">
    <source>
        <dbReference type="Google" id="ProtNLM"/>
    </source>
</evidence>
<sequence>MPTRTVPNSDVTYQLLCYDAEGVERPEGGVNTSEAVADRLRSEAITDVILVSHGWKGDIPSAIDQYDRWINAMLSCTADRNNVRLHRPGFNPLIVGLHWPSLAWGDENLDGHPSSFAIGAGADSSFDRAVDDFANALGGGADTVAAVRIILESANSDITPDHLPPDVVDAYARIDSRIGLGNSGEGAAPGDDREVFDAEAAYQAALTEEESADFGGIGLGGVLAPLRMLTFWSMKRRALRFGEGGANSLLRLLQEAVPEDGAVRIHLAGHSFGCIVVSACVAGKPGTKSRRPVHSVLLVQGAMSLWSYSSTIPAVRNRSGYFHRLLADNLVAGPVITTRSIHDRAVRFFYPLGASATRDIEFAPGALPKYGGIGTFGAQGTGFAAEDIPIGPLSTDYEFTPDKVFNIDATAVIKSGRGPSGAHSDISHPEIAHLAWEAINAP</sequence>
<evidence type="ECO:0000313" key="1">
    <source>
        <dbReference type="EMBL" id="SNY78685.1"/>
    </source>
</evidence>
<keyword evidence="2" id="KW-1185">Reference proteome</keyword>